<dbReference type="EMBL" id="JAWDKC010000024">
    <property type="protein sequence ID" value="MDV0445868.1"/>
    <property type="molecule type" value="Genomic_DNA"/>
</dbReference>
<protein>
    <submittedName>
        <fullName evidence="2">Uncharacterized protein</fullName>
    </submittedName>
</protein>
<proteinExistence type="predicted"/>
<comment type="caution">
    <text evidence="2">The sequence shown here is derived from an EMBL/GenBank/DDBJ whole genome shotgun (WGS) entry which is preliminary data.</text>
</comment>
<evidence type="ECO:0000313" key="3">
    <source>
        <dbReference type="Proteomes" id="UP001272052"/>
    </source>
</evidence>
<gene>
    <name evidence="2" type="ORF">MmiAt1_14680</name>
</gene>
<keyword evidence="1" id="KW-0812">Transmembrane</keyword>
<keyword evidence="1" id="KW-1133">Transmembrane helix</keyword>
<accession>A0ABU3VR39</accession>
<name>A0ABU3VR39_9EURY</name>
<sequence>MITGYMEISFEPTQYLSFMIPFLLALFPLYYIIRKAVQKAMKEATAELKIEKEKDV</sequence>
<keyword evidence="3" id="KW-1185">Reference proteome</keyword>
<evidence type="ECO:0000313" key="2">
    <source>
        <dbReference type="EMBL" id="MDV0445868.1"/>
    </source>
</evidence>
<keyword evidence="1" id="KW-0472">Membrane</keyword>
<evidence type="ECO:0000256" key="1">
    <source>
        <dbReference type="SAM" id="Phobius"/>
    </source>
</evidence>
<dbReference type="Proteomes" id="UP001272052">
    <property type="component" value="Unassembled WGS sequence"/>
</dbReference>
<organism evidence="2 3">
    <name type="scientific">Methanimicrococcus hacksteinii</name>
    <dbReference type="NCBI Taxonomy" id="3028293"/>
    <lineage>
        <taxon>Archaea</taxon>
        <taxon>Methanobacteriati</taxon>
        <taxon>Methanobacteriota</taxon>
        <taxon>Stenosarchaea group</taxon>
        <taxon>Methanomicrobia</taxon>
        <taxon>Methanosarcinales</taxon>
        <taxon>Methanosarcinaceae</taxon>
        <taxon>Methanimicrococcus</taxon>
    </lineage>
</organism>
<feature type="transmembrane region" description="Helical" evidence="1">
    <location>
        <begin position="15"/>
        <end position="33"/>
    </location>
</feature>
<reference evidence="2 3" key="1">
    <citation type="submission" date="2023-06" db="EMBL/GenBank/DDBJ databases">
        <title>Genome sequence of Methanimicrococcus sp. At1.</title>
        <authorList>
            <person name="Protasov E."/>
            <person name="Platt K."/>
            <person name="Poehlein A."/>
            <person name="Daniel R."/>
            <person name="Brune A."/>
        </authorList>
    </citation>
    <scope>NUCLEOTIDE SEQUENCE [LARGE SCALE GENOMIC DNA]</scope>
    <source>
        <strain evidence="2 3">At1</strain>
    </source>
</reference>